<name>A0A8J3LZ72_9ACTN</name>
<reference evidence="2" key="1">
    <citation type="submission" date="2021-01" db="EMBL/GenBank/DDBJ databases">
        <title>Whole genome shotgun sequence of Planosporangium flavigriseum NBRC 105377.</title>
        <authorList>
            <person name="Komaki H."/>
            <person name="Tamura T."/>
        </authorList>
    </citation>
    <scope>NUCLEOTIDE SEQUENCE</scope>
    <source>
        <strain evidence="2">NBRC 105377</strain>
    </source>
</reference>
<dbReference type="AlphaFoldDB" id="A0A8J3LZ72"/>
<accession>A0A8J3LZ72</accession>
<sequence length="83" mass="8943">MSEPMKPSAFDPRRLAGLASRLAPQSDDARGAAETTGPAGQAQLEAVLAELERAAQLPPDQQISVYESVHRTLQETLRSIEQS</sequence>
<keyword evidence="3" id="KW-1185">Reference proteome</keyword>
<gene>
    <name evidence="2" type="ORF">Pfl04_45950</name>
</gene>
<evidence type="ECO:0000256" key="1">
    <source>
        <dbReference type="SAM" id="MobiDB-lite"/>
    </source>
</evidence>
<dbReference type="Proteomes" id="UP000653674">
    <property type="component" value="Unassembled WGS sequence"/>
</dbReference>
<evidence type="ECO:0000313" key="2">
    <source>
        <dbReference type="EMBL" id="GIG76191.1"/>
    </source>
</evidence>
<dbReference type="RefSeq" id="WP_168079973.1">
    <property type="nucleotide sequence ID" value="NZ_BAAAQJ010000042.1"/>
</dbReference>
<feature type="region of interest" description="Disordered" evidence="1">
    <location>
        <begin position="1"/>
        <end position="39"/>
    </location>
</feature>
<proteinExistence type="predicted"/>
<protein>
    <submittedName>
        <fullName evidence="2">Uncharacterized protein</fullName>
    </submittedName>
</protein>
<dbReference type="EMBL" id="BONU01000047">
    <property type="protein sequence ID" value="GIG76191.1"/>
    <property type="molecule type" value="Genomic_DNA"/>
</dbReference>
<comment type="caution">
    <text evidence="2">The sequence shown here is derived from an EMBL/GenBank/DDBJ whole genome shotgun (WGS) entry which is preliminary data.</text>
</comment>
<evidence type="ECO:0000313" key="3">
    <source>
        <dbReference type="Proteomes" id="UP000653674"/>
    </source>
</evidence>
<organism evidence="2 3">
    <name type="scientific">Planosporangium flavigriseum</name>
    <dbReference type="NCBI Taxonomy" id="373681"/>
    <lineage>
        <taxon>Bacteria</taxon>
        <taxon>Bacillati</taxon>
        <taxon>Actinomycetota</taxon>
        <taxon>Actinomycetes</taxon>
        <taxon>Micromonosporales</taxon>
        <taxon>Micromonosporaceae</taxon>
        <taxon>Planosporangium</taxon>
    </lineage>
</organism>